<feature type="transmembrane region" description="Helical" evidence="1">
    <location>
        <begin position="117"/>
        <end position="140"/>
    </location>
</feature>
<reference evidence="4" key="1">
    <citation type="submission" date="2025-08" db="UniProtKB">
        <authorList>
            <consortium name="RefSeq"/>
        </authorList>
    </citation>
    <scope>IDENTIFICATION</scope>
    <source>
        <tissue evidence="4">Gonads</tissue>
    </source>
</reference>
<gene>
    <name evidence="4" type="primary">LOC115875005</name>
</gene>
<feature type="signal peptide" evidence="2">
    <location>
        <begin position="1"/>
        <end position="21"/>
    </location>
</feature>
<dbReference type="Proteomes" id="UP000504635">
    <property type="component" value="Unplaced"/>
</dbReference>
<evidence type="ECO:0000313" key="4">
    <source>
        <dbReference type="RefSeq" id="XP_030746176.1"/>
    </source>
</evidence>
<feature type="chain" id="PRO_5027100571" evidence="2">
    <location>
        <begin position="22"/>
        <end position="193"/>
    </location>
</feature>
<keyword evidence="1" id="KW-0472">Membrane</keyword>
<evidence type="ECO:0000256" key="1">
    <source>
        <dbReference type="SAM" id="Phobius"/>
    </source>
</evidence>
<keyword evidence="3" id="KW-1185">Reference proteome</keyword>
<dbReference type="KEGG" id="soy:115875005"/>
<evidence type="ECO:0000313" key="3">
    <source>
        <dbReference type="Proteomes" id="UP000504635"/>
    </source>
</evidence>
<accession>A0A6J2X4R2</accession>
<proteinExistence type="predicted"/>
<dbReference type="GeneID" id="115875005"/>
<keyword evidence="1" id="KW-0812">Transmembrane</keyword>
<sequence length="193" mass="22699">MYYKVFACYSLFGFSLVFVYCSTIPPPTTESTKMIATTDIHTQSTSEKSRYEQGLEDYDEEKENYRKSRGMNMDDDIVYHDDHHVEPKKEKEEQKAVKDDPWEGYYDFLINEGSFKFWAVFQLVTAALLIYSAFAAVYYAKFNVITTDYDYYDDFYGRSRSINEPSSWQNLWSGVSSQTFQRIMDAISSKKYT</sequence>
<evidence type="ECO:0000256" key="2">
    <source>
        <dbReference type="SAM" id="SignalP"/>
    </source>
</evidence>
<dbReference type="InParanoid" id="A0A6J2X4R2"/>
<dbReference type="OrthoDB" id="7614304at2759"/>
<dbReference type="AlphaFoldDB" id="A0A6J2X4R2"/>
<protein>
    <submittedName>
        <fullName evidence="4">Uncharacterized protein LOC115875005</fullName>
    </submittedName>
</protein>
<keyword evidence="1" id="KW-1133">Transmembrane helix</keyword>
<name>A0A6J2X4R2_SITOR</name>
<keyword evidence="2" id="KW-0732">Signal</keyword>
<organism evidence="3 4">
    <name type="scientific">Sitophilus oryzae</name>
    <name type="common">Rice weevil</name>
    <name type="synonym">Curculio oryzae</name>
    <dbReference type="NCBI Taxonomy" id="7048"/>
    <lineage>
        <taxon>Eukaryota</taxon>
        <taxon>Metazoa</taxon>
        <taxon>Ecdysozoa</taxon>
        <taxon>Arthropoda</taxon>
        <taxon>Hexapoda</taxon>
        <taxon>Insecta</taxon>
        <taxon>Pterygota</taxon>
        <taxon>Neoptera</taxon>
        <taxon>Endopterygota</taxon>
        <taxon>Coleoptera</taxon>
        <taxon>Polyphaga</taxon>
        <taxon>Cucujiformia</taxon>
        <taxon>Curculionidae</taxon>
        <taxon>Dryophthorinae</taxon>
        <taxon>Sitophilus</taxon>
    </lineage>
</organism>
<dbReference type="RefSeq" id="XP_030746176.1">
    <property type="nucleotide sequence ID" value="XM_030890316.1"/>
</dbReference>